<dbReference type="AlphaFoldDB" id="A0A4P8YJ51"/>
<sequence length="205" mass="23248">MVQTQGEATDPRVAIIGEDSYARAGIVTLIREINPRVAVKASLNNYRALEILLGQYPVDIIILVSGYECDIGLSCLRVMHQIAYDYPSIQLLVYSRRATSFLLRAQSTGWLQCIGEPFPAWRKHFKVFLMPDGSTKKEVVSARKGNFILNRDEWLVINDLFAGESLNSISRRREINYRRVSALKMSAVRKLGLRTKNDLLVFLAN</sequence>
<dbReference type="OrthoDB" id="6602176at2"/>
<dbReference type="Proteomes" id="UP000302163">
    <property type="component" value="Chromosome"/>
</dbReference>
<evidence type="ECO:0008006" key="3">
    <source>
        <dbReference type="Google" id="ProtNLM"/>
    </source>
</evidence>
<protein>
    <recommendedName>
        <fullName evidence="3">DNA-binding NarL/FixJ family response regulator</fullName>
    </recommendedName>
</protein>
<dbReference type="GO" id="GO:0006355">
    <property type="term" value="P:regulation of DNA-templated transcription"/>
    <property type="evidence" value="ECO:0007669"/>
    <property type="project" value="InterPro"/>
</dbReference>
<name>A0A4P8YJ51_9ENTR</name>
<dbReference type="EMBL" id="CP040428">
    <property type="protein sequence ID" value="QCT19758.1"/>
    <property type="molecule type" value="Genomic_DNA"/>
</dbReference>
<organism evidence="1 2">
    <name type="scientific">Jejubacter calystegiae</name>
    <dbReference type="NCBI Taxonomy" id="2579935"/>
    <lineage>
        <taxon>Bacteria</taxon>
        <taxon>Pseudomonadati</taxon>
        <taxon>Pseudomonadota</taxon>
        <taxon>Gammaproteobacteria</taxon>
        <taxon>Enterobacterales</taxon>
        <taxon>Enterobacteriaceae</taxon>
        <taxon>Jejubacter</taxon>
    </lineage>
</organism>
<proteinExistence type="predicted"/>
<dbReference type="KEGG" id="izh:FEM41_08885"/>
<dbReference type="RefSeq" id="WP_138095635.1">
    <property type="nucleotide sequence ID" value="NZ_CP040428.1"/>
</dbReference>
<reference evidence="1 2" key="1">
    <citation type="submission" date="2019-05" db="EMBL/GenBank/DDBJ databases">
        <title>Complete genome sequence of Izhakiella calystegiae KSNA2, an endophyte isolated from beach morning glory (Calystegia soldanella).</title>
        <authorList>
            <person name="Jiang L."/>
            <person name="Jeong J.C."/>
            <person name="Kim C.Y."/>
            <person name="Kim D.H."/>
            <person name="Kim S.W."/>
            <person name="Lee j."/>
        </authorList>
    </citation>
    <scope>NUCLEOTIDE SEQUENCE [LARGE SCALE GENOMIC DNA]</scope>
    <source>
        <strain evidence="1 2">KSNA2</strain>
    </source>
</reference>
<accession>A0A4P8YJ51</accession>
<gene>
    <name evidence="1" type="ORF">FEM41_08885</name>
</gene>
<dbReference type="InterPro" id="IPR016032">
    <property type="entry name" value="Sig_transdc_resp-reg_C-effctor"/>
</dbReference>
<evidence type="ECO:0000313" key="1">
    <source>
        <dbReference type="EMBL" id="QCT19758.1"/>
    </source>
</evidence>
<dbReference type="SUPFAM" id="SSF46894">
    <property type="entry name" value="C-terminal effector domain of the bipartite response regulators"/>
    <property type="match status" value="1"/>
</dbReference>
<evidence type="ECO:0000313" key="2">
    <source>
        <dbReference type="Proteomes" id="UP000302163"/>
    </source>
</evidence>
<dbReference type="GO" id="GO:0003677">
    <property type="term" value="F:DNA binding"/>
    <property type="evidence" value="ECO:0007669"/>
    <property type="project" value="InterPro"/>
</dbReference>
<keyword evidence="2" id="KW-1185">Reference proteome</keyword>